<evidence type="ECO:0000256" key="6">
    <source>
        <dbReference type="ARBA" id="ARBA00022806"/>
    </source>
</evidence>
<dbReference type="SUPFAM" id="SSF52540">
    <property type="entry name" value="P-loop containing nucleoside triphosphate hydrolases"/>
    <property type="match status" value="1"/>
</dbReference>
<dbReference type="SUPFAM" id="SSF48024">
    <property type="entry name" value="N-terminal domain of DnaB helicase"/>
    <property type="match status" value="1"/>
</dbReference>
<dbReference type="EMBL" id="LUKD01000001">
    <property type="protein sequence ID" value="KYG69006.1"/>
    <property type="molecule type" value="Genomic_DNA"/>
</dbReference>
<feature type="region of interest" description="Disordered" evidence="14">
    <location>
        <begin position="434"/>
        <end position="471"/>
    </location>
</feature>
<evidence type="ECO:0000256" key="8">
    <source>
        <dbReference type="ARBA" id="ARBA00023125"/>
    </source>
</evidence>
<keyword evidence="6 13" id="KW-0347">Helicase</keyword>
<keyword evidence="9" id="KW-0413">Isomerase</keyword>
<comment type="catalytic activity">
    <reaction evidence="11 13">
        <text>ATP + H2O = ADP + phosphate + H(+)</text>
        <dbReference type="Rhea" id="RHEA:13065"/>
        <dbReference type="ChEBI" id="CHEBI:15377"/>
        <dbReference type="ChEBI" id="CHEBI:15378"/>
        <dbReference type="ChEBI" id="CHEBI:30616"/>
        <dbReference type="ChEBI" id="CHEBI:43474"/>
        <dbReference type="ChEBI" id="CHEBI:456216"/>
        <dbReference type="EC" id="5.6.2.3"/>
    </reaction>
</comment>
<comment type="similarity">
    <text evidence="1 13">Belongs to the helicase family. DnaB subfamily.</text>
</comment>
<evidence type="ECO:0000259" key="15">
    <source>
        <dbReference type="PROSITE" id="PS51199"/>
    </source>
</evidence>
<keyword evidence="5 13" id="KW-0378">Hydrolase</keyword>
<sequence>MSTRIPPQNIEAEQSILGGLMLDREALDQVGDILVAEDFYKPSHQKIFNAIKELHSKNQPVDIITVTNILQGEGSMEMAGGPEYLVSLLDKTISSANIVTHAKIVKDKATLRKLIQVNSSLIEKAYEQDFADVESFVDQAESEIFKVGEAKAATGLVGSMEIVRASIKKLEELYKNQVEVTGLATGFKRLDEMTAGLHPGEMTIIAARPSMGKTAFSLNIAQHVALKLKKTVAYFSLEMGKESMMMRMLAAEAKVGLGSLRNGKVSDSEWPRLIHAASLLSEASIFIDDTPGVSPFEIRSKARRLKAEHGLDLIMIDYLQLMSMKQKMSSREQEVAEISKSLKAIAKELKIPVIALAQLNRGVEGRTEKKPMLSDLRESGSIEQDADVIMMLYRDDYYDKENPDKQGHAEVIVGKQRNGATGPVKMRFDAQYNRFRDAEPEERNINPMPPPQAPPPMPGGRPKNFAPGAPV</sequence>
<dbReference type="Proteomes" id="UP000075799">
    <property type="component" value="Unassembled WGS sequence"/>
</dbReference>
<evidence type="ECO:0000256" key="12">
    <source>
        <dbReference type="NCBIfam" id="TIGR00665"/>
    </source>
</evidence>
<evidence type="ECO:0000313" key="16">
    <source>
        <dbReference type="EMBL" id="KYG60795.1"/>
    </source>
</evidence>
<evidence type="ECO:0000256" key="13">
    <source>
        <dbReference type="RuleBase" id="RU362085"/>
    </source>
</evidence>
<dbReference type="OrthoDB" id="5288009at2"/>
<accession>A0A150WCK8</accession>
<dbReference type="NCBIfam" id="TIGR00665">
    <property type="entry name" value="DnaB"/>
    <property type="match status" value="1"/>
</dbReference>
<evidence type="ECO:0000256" key="5">
    <source>
        <dbReference type="ARBA" id="ARBA00022801"/>
    </source>
</evidence>
<evidence type="ECO:0000256" key="3">
    <source>
        <dbReference type="ARBA" id="ARBA00022705"/>
    </source>
</evidence>
<dbReference type="PANTHER" id="PTHR30153:SF2">
    <property type="entry name" value="REPLICATIVE DNA HELICASE"/>
    <property type="match status" value="1"/>
</dbReference>
<dbReference type="FunFam" id="3.40.50.300:FF:000076">
    <property type="entry name" value="Replicative DNA helicase"/>
    <property type="match status" value="1"/>
</dbReference>
<dbReference type="PANTHER" id="PTHR30153">
    <property type="entry name" value="REPLICATIVE DNA HELICASE DNAB"/>
    <property type="match status" value="1"/>
</dbReference>
<feature type="compositionally biased region" description="Pro residues" evidence="14">
    <location>
        <begin position="447"/>
        <end position="459"/>
    </location>
</feature>
<evidence type="ECO:0000256" key="11">
    <source>
        <dbReference type="ARBA" id="ARBA00048954"/>
    </source>
</evidence>
<dbReference type="GO" id="GO:0005829">
    <property type="term" value="C:cytosol"/>
    <property type="evidence" value="ECO:0007669"/>
    <property type="project" value="TreeGrafter"/>
</dbReference>
<dbReference type="InterPro" id="IPR007694">
    <property type="entry name" value="DNA_helicase_DnaB-like_C"/>
</dbReference>
<dbReference type="CDD" id="cd00984">
    <property type="entry name" value="DnaB_C"/>
    <property type="match status" value="1"/>
</dbReference>
<dbReference type="FunFam" id="1.10.860.10:FF:000001">
    <property type="entry name" value="Replicative DNA helicase"/>
    <property type="match status" value="1"/>
</dbReference>
<dbReference type="AlphaFoldDB" id="A0A150WCK8"/>
<dbReference type="InterPro" id="IPR007692">
    <property type="entry name" value="DNA_helicase_DnaB"/>
</dbReference>
<dbReference type="Proteomes" id="UP000075391">
    <property type="component" value="Unassembled WGS sequence"/>
</dbReference>
<feature type="domain" description="SF4 helicase" evidence="15">
    <location>
        <begin position="176"/>
        <end position="442"/>
    </location>
</feature>
<evidence type="ECO:0000256" key="9">
    <source>
        <dbReference type="ARBA" id="ARBA00023235"/>
    </source>
</evidence>
<gene>
    <name evidence="16" type="ORF">AZI85_12465</name>
    <name evidence="17" type="ORF">AZI87_07210</name>
</gene>
<evidence type="ECO:0000313" key="17">
    <source>
        <dbReference type="EMBL" id="KYG69006.1"/>
    </source>
</evidence>
<keyword evidence="8 13" id="KW-0238">DNA-binding</keyword>
<keyword evidence="3 13" id="KW-0235">DNA replication</keyword>
<dbReference type="EMBL" id="LUKF01000019">
    <property type="protein sequence ID" value="KYG60795.1"/>
    <property type="molecule type" value="Genomic_DNA"/>
</dbReference>
<keyword evidence="7 13" id="KW-0067">ATP-binding</keyword>
<dbReference type="Gene3D" id="1.10.860.10">
    <property type="entry name" value="DNAb Helicase, Chain A"/>
    <property type="match status" value="1"/>
</dbReference>
<dbReference type="Pfam" id="PF03796">
    <property type="entry name" value="DnaB_C"/>
    <property type="match status" value="1"/>
</dbReference>
<dbReference type="InterPro" id="IPR016136">
    <property type="entry name" value="DNA_helicase_N/primase_C"/>
</dbReference>
<dbReference type="SMART" id="SM00382">
    <property type="entry name" value="AAA"/>
    <property type="match status" value="1"/>
</dbReference>
<evidence type="ECO:0000256" key="1">
    <source>
        <dbReference type="ARBA" id="ARBA00008428"/>
    </source>
</evidence>
<evidence type="ECO:0000256" key="14">
    <source>
        <dbReference type="SAM" id="MobiDB-lite"/>
    </source>
</evidence>
<dbReference type="GO" id="GO:0006269">
    <property type="term" value="P:DNA replication, synthesis of primer"/>
    <property type="evidence" value="ECO:0007669"/>
    <property type="project" value="UniProtKB-UniRule"/>
</dbReference>
<dbReference type="Pfam" id="PF00772">
    <property type="entry name" value="DnaB"/>
    <property type="match status" value="1"/>
</dbReference>
<dbReference type="GO" id="GO:0005524">
    <property type="term" value="F:ATP binding"/>
    <property type="evidence" value="ECO:0007669"/>
    <property type="project" value="UniProtKB-UniRule"/>
</dbReference>
<evidence type="ECO:0000256" key="10">
    <source>
        <dbReference type="ARBA" id="ARBA00044932"/>
    </source>
</evidence>
<evidence type="ECO:0000256" key="2">
    <source>
        <dbReference type="ARBA" id="ARBA00022515"/>
    </source>
</evidence>
<dbReference type="InterPro" id="IPR007693">
    <property type="entry name" value="DNA_helicase_DnaB-like_N"/>
</dbReference>
<name>A0A150WCK8_BDEBC</name>
<keyword evidence="4 13" id="KW-0547">Nucleotide-binding</keyword>
<dbReference type="GO" id="GO:0043139">
    <property type="term" value="F:5'-3' DNA helicase activity"/>
    <property type="evidence" value="ECO:0007669"/>
    <property type="project" value="UniProtKB-EC"/>
</dbReference>
<evidence type="ECO:0000313" key="19">
    <source>
        <dbReference type="Proteomes" id="UP000075799"/>
    </source>
</evidence>
<dbReference type="InterPro" id="IPR003593">
    <property type="entry name" value="AAA+_ATPase"/>
</dbReference>
<organism evidence="16 18">
    <name type="scientific">Bdellovibrio bacteriovorus</name>
    <dbReference type="NCBI Taxonomy" id="959"/>
    <lineage>
        <taxon>Bacteria</taxon>
        <taxon>Pseudomonadati</taxon>
        <taxon>Bdellovibrionota</taxon>
        <taxon>Bdellovibrionia</taxon>
        <taxon>Bdellovibrionales</taxon>
        <taxon>Pseudobdellovibrionaceae</taxon>
        <taxon>Bdellovibrio</taxon>
    </lineage>
</organism>
<evidence type="ECO:0000256" key="4">
    <source>
        <dbReference type="ARBA" id="ARBA00022741"/>
    </source>
</evidence>
<dbReference type="InterPro" id="IPR027417">
    <property type="entry name" value="P-loop_NTPase"/>
</dbReference>
<dbReference type="GO" id="GO:0042802">
    <property type="term" value="F:identical protein binding"/>
    <property type="evidence" value="ECO:0007669"/>
    <property type="project" value="UniProtKB-ARBA"/>
</dbReference>
<proteinExistence type="inferred from homology"/>
<evidence type="ECO:0000256" key="7">
    <source>
        <dbReference type="ARBA" id="ARBA00022840"/>
    </source>
</evidence>
<comment type="function">
    <text evidence="10 13">The main replicative DNA helicase, it participates in initiation and elongation during chromosome replication. Travels ahead of the DNA replisome, separating dsDNA into templates for DNA synthesis. A processive ATP-dependent 5'-3' DNA helicase it has DNA-dependent ATPase activity.</text>
</comment>
<dbReference type="InterPro" id="IPR036185">
    <property type="entry name" value="DNA_heli_DnaB-like_N_sf"/>
</dbReference>
<dbReference type="GO" id="GO:1990077">
    <property type="term" value="C:primosome complex"/>
    <property type="evidence" value="ECO:0007669"/>
    <property type="project" value="UniProtKB-UniRule"/>
</dbReference>
<reference evidence="18 19" key="1">
    <citation type="submission" date="2016-03" db="EMBL/GenBank/DDBJ databases">
        <authorList>
            <person name="Ploux O."/>
        </authorList>
    </citation>
    <scope>NUCLEOTIDE SEQUENCE [LARGE SCALE GENOMIC DNA]</scope>
    <source>
        <strain evidence="16 18">BER2</strain>
        <strain evidence="17 19">EC13</strain>
    </source>
</reference>
<dbReference type="PROSITE" id="PS51199">
    <property type="entry name" value="SF4_HELICASE"/>
    <property type="match status" value="1"/>
</dbReference>
<dbReference type="NCBIfam" id="NF004384">
    <property type="entry name" value="PRK05748.1"/>
    <property type="match status" value="1"/>
</dbReference>
<feature type="compositionally biased region" description="Basic and acidic residues" evidence="14">
    <location>
        <begin position="434"/>
        <end position="444"/>
    </location>
</feature>
<protein>
    <recommendedName>
        <fullName evidence="12 13">Replicative DNA helicase</fullName>
        <ecNumber evidence="12 13">5.6.2.3</ecNumber>
    </recommendedName>
</protein>
<dbReference type="GO" id="GO:0003677">
    <property type="term" value="F:DNA binding"/>
    <property type="evidence" value="ECO:0007669"/>
    <property type="project" value="UniProtKB-UniRule"/>
</dbReference>
<dbReference type="Gene3D" id="3.40.50.300">
    <property type="entry name" value="P-loop containing nucleotide triphosphate hydrolases"/>
    <property type="match status" value="1"/>
</dbReference>
<dbReference type="EC" id="5.6.2.3" evidence="12 13"/>
<keyword evidence="2 13" id="KW-0639">Primosome</keyword>
<dbReference type="GO" id="GO:0016787">
    <property type="term" value="F:hydrolase activity"/>
    <property type="evidence" value="ECO:0007669"/>
    <property type="project" value="UniProtKB-KW"/>
</dbReference>
<evidence type="ECO:0000313" key="18">
    <source>
        <dbReference type="Proteomes" id="UP000075391"/>
    </source>
</evidence>
<dbReference type="RefSeq" id="WP_063205817.1">
    <property type="nucleotide sequence ID" value="NZ_CP168967.1"/>
</dbReference>
<comment type="caution">
    <text evidence="16">The sequence shown here is derived from an EMBL/GenBank/DDBJ whole genome shotgun (WGS) entry which is preliminary data.</text>
</comment>